<evidence type="ECO:0000256" key="1">
    <source>
        <dbReference type="SAM" id="MobiDB-lite"/>
    </source>
</evidence>
<dbReference type="AlphaFoldDB" id="A0A918XP28"/>
<comment type="caution">
    <text evidence="2">The sequence shown here is derived from an EMBL/GenBank/DDBJ whole genome shotgun (WGS) entry which is preliminary data.</text>
</comment>
<dbReference type="InterPro" id="IPR012644">
    <property type="entry name" value="CHP02300_FYDLN_acid"/>
</dbReference>
<evidence type="ECO:0000313" key="3">
    <source>
        <dbReference type="Proteomes" id="UP000630353"/>
    </source>
</evidence>
<sequence length="143" mass="16250">MVKPEWGIKRLCQSCGARYYDFLRTPIVCPSCGTTFDSEAVLKSRRARPLPVDDPKPKARKETAEVEDAEDVDDEEEEELDEEEATLDEDDLGDDEDEADEPVKRLPDVDVDDDDDDVDLADDDEDDLAPIEDEEIEAEEEDR</sequence>
<dbReference type="Proteomes" id="UP000630353">
    <property type="component" value="Unassembled WGS sequence"/>
</dbReference>
<keyword evidence="3" id="KW-1185">Reference proteome</keyword>
<feature type="compositionally biased region" description="Basic and acidic residues" evidence="1">
    <location>
        <begin position="51"/>
        <end position="64"/>
    </location>
</feature>
<feature type="compositionally biased region" description="Acidic residues" evidence="1">
    <location>
        <begin position="109"/>
        <end position="143"/>
    </location>
</feature>
<organism evidence="2 3">
    <name type="scientific">Thalassobaculum fulvum</name>
    <dbReference type="NCBI Taxonomy" id="1633335"/>
    <lineage>
        <taxon>Bacteria</taxon>
        <taxon>Pseudomonadati</taxon>
        <taxon>Pseudomonadota</taxon>
        <taxon>Alphaproteobacteria</taxon>
        <taxon>Rhodospirillales</taxon>
        <taxon>Thalassobaculaceae</taxon>
        <taxon>Thalassobaculum</taxon>
    </lineage>
</organism>
<accession>A0A918XP28</accession>
<dbReference type="EMBL" id="BMZS01000001">
    <property type="protein sequence ID" value="GHD40504.1"/>
    <property type="molecule type" value="Genomic_DNA"/>
</dbReference>
<dbReference type="Pfam" id="PF09538">
    <property type="entry name" value="FYDLN_acid"/>
    <property type="match status" value="1"/>
</dbReference>
<protein>
    <recommendedName>
        <fullName evidence="4">TIGR02300 family protein</fullName>
    </recommendedName>
</protein>
<name>A0A918XP28_9PROT</name>
<dbReference type="NCBIfam" id="TIGR02300">
    <property type="entry name" value="FYDLN_acid"/>
    <property type="match status" value="1"/>
</dbReference>
<feature type="region of interest" description="Disordered" evidence="1">
    <location>
        <begin position="43"/>
        <end position="143"/>
    </location>
</feature>
<reference evidence="2" key="2">
    <citation type="submission" date="2020-09" db="EMBL/GenBank/DDBJ databases">
        <authorList>
            <person name="Sun Q."/>
            <person name="Kim S."/>
        </authorList>
    </citation>
    <scope>NUCLEOTIDE SEQUENCE</scope>
    <source>
        <strain evidence="2">KCTC 42651</strain>
    </source>
</reference>
<proteinExistence type="predicted"/>
<evidence type="ECO:0000313" key="2">
    <source>
        <dbReference type="EMBL" id="GHD40504.1"/>
    </source>
</evidence>
<evidence type="ECO:0008006" key="4">
    <source>
        <dbReference type="Google" id="ProtNLM"/>
    </source>
</evidence>
<feature type="compositionally biased region" description="Acidic residues" evidence="1">
    <location>
        <begin position="65"/>
        <end position="100"/>
    </location>
</feature>
<gene>
    <name evidence="2" type="ORF">GCM10017083_03840</name>
</gene>
<reference evidence="2" key="1">
    <citation type="journal article" date="2014" name="Int. J. Syst. Evol. Microbiol.">
        <title>Complete genome sequence of Corynebacterium casei LMG S-19264T (=DSM 44701T), isolated from a smear-ripened cheese.</title>
        <authorList>
            <consortium name="US DOE Joint Genome Institute (JGI-PGF)"/>
            <person name="Walter F."/>
            <person name="Albersmeier A."/>
            <person name="Kalinowski J."/>
            <person name="Ruckert C."/>
        </authorList>
    </citation>
    <scope>NUCLEOTIDE SEQUENCE</scope>
    <source>
        <strain evidence="2">KCTC 42651</strain>
    </source>
</reference>